<evidence type="ECO:0000313" key="3">
    <source>
        <dbReference type="RefSeq" id="XP_024924068.3"/>
    </source>
</evidence>
<dbReference type="InParanoid" id="A0A6P6FQK7"/>
<dbReference type="AlphaFoldDB" id="A0A6P6FQK7"/>
<dbReference type="InterPro" id="IPR001810">
    <property type="entry name" value="F-box_dom"/>
</dbReference>
<keyword evidence="2" id="KW-1185">Reference proteome</keyword>
<organism evidence="2 3">
    <name type="scientific">Ziziphus jujuba</name>
    <name type="common">Chinese jujube</name>
    <name type="synonym">Ziziphus sativa</name>
    <dbReference type="NCBI Taxonomy" id="326968"/>
    <lineage>
        <taxon>Eukaryota</taxon>
        <taxon>Viridiplantae</taxon>
        <taxon>Streptophyta</taxon>
        <taxon>Embryophyta</taxon>
        <taxon>Tracheophyta</taxon>
        <taxon>Spermatophyta</taxon>
        <taxon>Magnoliopsida</taxon>
        <taxon>eudicotyledons</taxon>
        <taxon>Gunneridae</taxon>
        <taxon>Pentapetalae</taxon>
        <taxon>rosids</taxon>
        <taxon>fabids</taxon>
        <taxon>Rosales</taxon>
        <taxon>Rhamnaceae</taxon>
        <taxon>Paliureae</taxon>
        <taxon>Ziziphus</taxon>
    </lineage>
</organism>
<accession>A0A6P6FQK7</accession>
<dbReference type="InterPro" id="IPR017451">
    <property type="entry name" value="F-box-assoc_interact_dom"/>
</dbReference>
<protein>
    <submittedName>
        <fullName evidence="3">F-box/kelch-repeat protein At3g23880</fullName>
    </submittedName>
</protein>
<dbReference type="SUPFAM" id="SSF81383">
    <property type="entry name" value="F-box domain"/>
    <property type="match status" value="1"/>
</dbReference>
<gene>
    <name evidence="3" type="primary">LOC112489572</name>
</gene>
<dbReference type="Pfam" id="PF07734">
    <property type="entry name" value="FBA_1"/>
    <property type="match status" value="1"/>
</dbReference>
<dbReference type="InterPro" id="IPR050796">
    <property type="entry name" value="SCF_F-box_component"/>
</dbReference>
<name>A0A6P6FQK7_ZIZJJ</name>
<dbReference type="NCBIfam" id="TIGR01640">
    <property type="entry name" value="F_box_assoc_1"/>
    <property type="match status" value="1"/>
</dbReference>
<dbReference type="RefSeq" id="XP_024924068.3">
    <property type="nucleotide sequence ID" value="XM_025068300.3"/>
</dbReference>
<dbReference type="InterPro" id="IPR036047">
    <property type="entry name" value="F-box-like_dom_sf"/>
</dbReference>
<dbReference type="PROSITE" id="PS50181">
    <property type="entry name" value="FBOX"/>
    <property type="match status" value="1"/>
</dbReference>
<feature type="domain" description="F-box" evidence="1">
    <location>
        <begin position="4"/>
        <end position="50"/>
    </location>
</feature>
<evidence type="ECO:0000313" key="2">
    <source>
        <dbReference type="Proteomes" id="UP001652623"/>
    </source>
</evidence>
<dbReference type="InterPro" id="IPR006527">
    <property type="entry name" value="F-box-assoc_dom_typ1"/>
</dbReference>
<dbReference type="Proteomes" id="UP001652623">
    <property type="component" value="Chromosome 6"/>
</dbReference>
<dbReference type="SMART" id="SM00256">
    <property type="entry name" value="FBOX"/>
    <property type="match status" value="1"/>
</dbReference>
<dbReference type="PANTHER" id="PTHR31672:SF13">
    <property type="entry name" value="F-BOX PROTEIN CPR30-LIKE"/>
    <property type="match status" value="1"/>
</dbReference>
<reference evidence="3" key="1">
    <citation type="submission" date="2025-08" db="UniProtKB">
        <authorList>
            <consortium name="RefSeq"/>
        </authorList>
    </citation>
    <scope>IDENTIFICATION</scope>
    <source>
        <tissue evidence="3">Seedling</tissue>
    </source>
</reference>
<dbReference type="Gene3D" id="1.20.1280.50">
    <property type="match status" value="1"/>
</dbReference>
<sequence length="420" mass="47587">METIKEESCIPVSLVEDILSWLPPKSLVRFRCVSKSWNTLIHDPFFVSKHLHNANKKMMIMNTSSSTPLCLISSIIFSGAVVKKLSVDDSISNPIHCSISDMKLPFTEEIQRLYLRLGSQCNGLICFHEFVSGTVYLCNPAINESRIISPISSFHNISEIKTTSVGLGYDSGAKDYKIIRTARIPSRPAFIAAELYTLSSNSWKEIKFDYDNDNDREKILFLIDRFNCRVYCKGVYYWLVFVREVGSELNQGIILFDFHDEQFSLIQLPQENGVEKLWISIQVWNERVAVFCDCCPSSSSSSSIEMWVMTDGCLGCGWTKHAVIEWWLPECPKILMFWKSDELLVEISSGMASSRKLVSYNVLTRKLREFSFGSTEPPCLKTLVSVKVGGFSYDGFISYVESLVSVKGTQGNNISREVVC</sequence>
<proteinExistence type="predicted"/>
<dbReference type="FunCoup" id="A0A6P6FQK7">
    <property type="interactions" value="519"/>
</dbReference>
<dbReference type="GeneID" id="112489572"/>
<evidence type="ECO:0000259" key="1">
    <source>
        <dbReference type="PROSITE" id="PS50181"/>
    </source>
</evidence>
<dbReference type="PANTHER" id="PTHR31672">
    <property type="entry name" value="BNACNNG10540D PROTEIN"/>
    <property type="match status" value="1"/>
</dbReference>
<dbReference type="Pfam" id="PF00646">
    <property type="entry name" value="F-box"/>
    <property type="match status" value="1"/>
</dbReference>
<dbReference type="KEGG" id="zju:112489572"/>
<dbReference type="CDD" id="cd22157">
    <property type="entry name" value="F-box_AtFBW1-like"/>
    <property type="match status" value="1"/>
</dbReference>